<evidence type="ECO:0000313" key="2">
    <source>
        <dbReference type="Proteomes" id="UP000202790"/>
    </source>
</evidence>
<dbReference type="GeneID" id="29124878"/>
<dbReference type="OrthoDB" id="20557at10239"/>
<keyword evidence="2" id="KW-1185">Reference proteome</keyword>
<name>A0A142K7R4_9CAUD</name>
<proteinExistence type="predicted"/>
<gene>
    <name evidence="1" type="primary">63</name>
    <name evidence="1" type="ORF">SEA_XENO_63</name>
</gene>
<dbReference type="RefSeq" id="YP_009302377.1">
    <property type="nucleotide sequence ID" value="NC_031243.1"/>
</dbReference>
<sequence length="82" mass="9518">MSLDRYQLGELLAVGWNDEMAARFPNADHATCRQEMRHDGTAWVPYDPPRCLGWHCNRCGAPTNSYGHHNCPDRPERQENHR</sequence>
<dbReference type="KEGG" id="vg:29124878"/>
<accession>A0A142K7R4</accession>
<evidence type="ECO:0000313" key="1">
    <source>
        <dbReference type="EMBL" id="AMS02147.1"/>
    </source>
</evidence>
<dbReference type="EMBL" id="KU935728">
    <property type="protein sequence ID" value="AMS02147.1"/>
    <property type="molecule type" value="Genomic_DNA"/>
</dbReference>
<dbReference type="Proteomes" id="UP000202790">
    <property type="component" value="Segment"/>
</dbReference>
<organism evidence="1 2">
    <name type="scientific">Mycobacterium phage Xeno</name>
    <dbReference type="NCBI Taxonomy" id="1821538"/>
    <lineage>
        <taxon>Viruses</taxon>
        <taxon>Duplodnaviria</taxon>
        <taxon>Heunggongvirae</taxon>
        <taxon>Uroviricota</taxon>
        <taxon>Caudoviricetes</taxon>
        <taxon>Nclasvirinae</taxon>
        <taxon>Charlievirus</taxon>
        <taxon>Charlievirus Xeno</taxon>
    </lineage>
</organism>
<reference evidence="2" key="1">
    <citation type="submission" date="2016-03" db="EMBL/GenBank/DDBJ databases">
        <authorList>
            <person name="Ploux O."/>
        </authorList>
    </citation>
    <scope>NUCLEOTIDE SEQUENCE [LARGE SCALE GENOMIC DNA]</scope>
</reference>
<protein>
    <submittedName>
        <fullName evidence="1">Uncharacterized protein</fullName>
    </submittedName>
</protein>